<evidence type="ECO:0000256" key="4">
    <source>
        <dbReference type="ARBA" id="ARBA00022989"/>
    </source>
</evidence>
<evidence type="ECO:0000313" key="7">
    <source>
        <dbReference type="EMBL" id="MET4576325.1"/>
    </source>
</evidence>
<feature type="transmembrane region" description="Helical" evidence="6">
    <location>
        <begin position="111"/>
        <end position="132"/>
    </location>
</feature>
<evidence type="ECO:0000256" key="2">
    <source>
        <dbReference type="ARBA" id="ARBA00022475"/>
    </source>
</evidence>
<name>A0ABV2Q5L8_9BURK</name>
<dbReference type="RefSeq" id="WP_354442391.1">
    <property type="nucleotide sequence ID" value="NZ_JBEPSH010000003.1"/>
</dbReference>
<feature type="transmembrane region" description="Helical" evidence="6">
    <location>
        <begin position="144"/>
        <end position="162"/>
    </location>
</feature>
<comment type="caution">
    <text evidence="7">The sequence shown here is derived from an EMBL/GenBank/DDBJ whole genome shotgun (WGS) entry which is preliminary data.</text>
</comment>
<evidence type="ECO:0000313" key="8">
    <source>
        <dbReference type="Proteomes" id="UP001549320"/>
    </source>
</evidence>
<dbReference type="PANTHER" id="PTHR30250">
    <property type="entry name" value="PST FAMILY PREDICTED COLANIC ACID TRANSPORTER"/>
    <property type="match status" value="1"/>
</dbReference>
<protein>
    <submittedName>
        <fullName evidence="7">O-antigen/teichoic acid export membrane protein</fullName>
    </submittedName>
</protein>
<keyword evidence="5 6" id="KW-0472">Membrane</keyword>
<proteinExistence type="predicted"/>
<organism evidence="7 8">
    <name type="scientific">Ottowia thiooxydans</name>
    <dbReference type="NCBI Taxonomy" id="219182"/>
    <lineage>
        <taxon>Bacteria</taxon>
        <taxon>Pseudomonadati</taxon>
        <taxon>Pseudomonadota</taxon>
        <taxon>Betaproteobacteria</taxon>
        <taxon>Burkholderiales</taxon>
        <taxon>Comamonadaceae</taxon>
        <taxon>Ottowia</taxon>
    </lineage>
</organism>
<keyword evidence="8" id="KW-1185">Reference proteome</keyword>
<evidence type="ECO:0000256" key="5">
    <source>
        <dbReference type="ARBA" id="ARBA00023136"/>
    </source>
</evidence>
<evidence type="ECO:0000256" key="3">
    <source>
        <dbReference type="ARBA" id="ARBA00022692"/>
    </source>
</evidence>
<keyword evidence="3 6" id="KW-0812">Transmembrane</keyword>
<feature type="transmembrane region" description="Helical" evidence="6">
    <location>
        <begin position="77"/>
        <end position="99"/>
    </location>
</feature>
<feature type="transmembrane region" description="Helical" evidence="6">
    <location>
        <begin position="44"/>
        <end position="65"/>
    </location>
</feature>
<keyword evidence="4 6" id="KW-1133">Transmembrane helix</keyword>
<feature type="transmembrane region" description="Helical" evidence="6">
    <location>
        <begin position="302"/>
        <end position="325"/>
    </location>
</feature>
<keyword evidence="2" id="KW-1003">Cell membrane</keyword>
<accession>A0ABV2Q5L8</accession>
<dbReference type="EMBL" id="JBEPSH010000003">
    <property type="protein sequence ID" value="MET4576325.1"/>
    <property type="molecule type" value="Genomic_DNA"/>
</dbReference>
<evidence type="ECO:0000256" key="6">
    <source>
        <dbReference type="SAM" id="Phobius"/>
    </source>
</evidence>
<feature type="transmembrane region" description="Helical" evidence="6">
    <location>
        <begin position="370"/>
        <end position="390"/>
    </location>
</feature>
<dbReference type="InterPro" id="IPR050833">
    <property type="entry name" value="Poly_Biosynth_Transport"/>
</dbReference>
<dbReference type="Proteomes" id="UP001549320">
    <property type="component" value="Unassembled WGS sequence"/>
</dbReference>
<comment type="subcellular location">
    <subcellularLocation>
        <location evidence="1">Cell membrane</location>
        <topology evidence="1">Multi-pass membrane protein</topology>
    </subcellularLocation>
</comment>
<gene>
    <name evidence="7" type="ORF">ABIE13_001434</name>
</gene>
<feature type="transmembrane region" description="Helical" evidence="6">
    <location>
        <begin position="345"/>
        <end position="363"/>
    </location>
</feature>
<sequence>MKTPSSSLLRATVTLLTGGALAQLLPLLLGPFIARIFSPEAMGLFTQFTTVAAAIAVAACLRYDWALPMARQDDEASALLALALRIGLAVVLLCIPMAWGLHGAGLLPLPTLLPLAVGFSAALQLLMMWATRAQRFQAVAAGRVVQWGGAAVAQLALGYLLWRGAGGRPLGADTAWALVVATLLAQLIASLWLLRPSPLGGWRSVLKPASASMKSAMRATAIKHKDFALINTPHAFLGTLQDAVAVALLVAWTGEAAAGFWGLALRYLKAPSTLVGAAVSQALYPRLIGAEPDAARAMVRQLMALLGVLGLALMGLLLIAGPWIFELIFGPTWREAGELARALSPYIAAHFVAAPLAVVTMAWQAQRWAFRWALVGQVAFVLAMALGLRAGGLQGGAWAVSGVMLPYFGWYFYRLARWPHVPTPREASEQKGDHS</sequence>
<evidence type="ECO:0000256" key="1">
    <source>
        <dbReference type="ARBA" id="ARBA00004651"/>
    </source>
</evidence>
<dbReference type="Pfam" id="PF13440">
    <property type="entry name" value="Polysacc_synt_3"/>
    <property type="match status" value="1"/>
</dbReference>
<feature type="transmembrane region" description="Helical" evidence="6">
    <location>
        <begin position="396"/>
        <end position="413"/>
    </location>
</feature>
<dbReference type="PANTHER" id="PTHR30250:SF11">
    <property type="entry name" value="O-ANTIGEN TRANSPORTER-RELATED"/>
    <property type="match status" value="1"/>
</dbReference>
<feature type="transmembrane region" description="Helical" evidence="6">
    <location>
        <begin position="174"/>
        <end position="194"/>
    </location>
</feature>
<reference evidence="7 8" key="1">
    <citation type="submission" date="2024-06" db="EMBL/GenBank/DDBJ databases">
        <title>Sorghum-associated microbial communities from plants grown in Nebraska, USA.</title>
        <authorList>
            <person name="Schachtman D."/>
        </authorList>
    </citation>
    <scope>NUCLEOTIDE SEQUENCE [LARGE SCALE GENOMIC DNA]</scope>
    <source>
        <strain evidence="7 8">2709</strain>
    </source>
</reference>